<keyword evidence="8" id="KW-0809">Transit peptide</keyword>
<dbReference type="GO" id="GO:0042644">
    <property type="term" value="C:chloroplast nucleoid"/>
    <property type="evidence" value="ECO:0007669"/>
    <property type="project" value="TreeGrafter"/>
</dbReference>
<name>A0AAW0K2M2_QUESU</name>
<evidence type="ECO:0000256" key="5">
    <source>
        <dbReference type="ARBA" id="ARBA00022640"/>
    </source>
</evidence>
<dbReference type="InterPro" id="IPR011256">
    <property type="entry name" value="Reg_factor_effector_dom_sf"/>
</dbReference>
<dbReference type="GO" id="GO:0042793">
    <property type="term" value="P:plastid transcription"/>
    <property type="evidence" value="ECO:0007669"/>
    <property type="project" value="UniProtKB-ARBA"/>
</dbReference>
<comment type="caution">
    <text evidence="12">The sequence shown here is derived from an EMBL/GenBank/DDBJ whole genome shotgun (WGS) entry which is preliminary data.</text>
</comment>
<dbReference type="InterPro" id="IPR006917">
    <property type="entry name" value="SOUL_heme-bd"/>
</dbReference>
<evidence type="ECO:0000256" key="4">
    <source>
        <dbReference type="ARBA" id="ARBA00022528"/>
    </source>
</evidence>
<gene>
    <name evidence="12" type="primary">FLN1</name>
    <name evidence="12" type="ORF">CFP56_025803</name>
</gene>
<dbReference type="InterPro" id="IPR050306">
    <property type="entry name" value="PfkB_Carbo_kinase"/>
</dbReference>
<evidence type="ECO:0000256" key="3">
    <source>
        <dbReference type="ARBA" id="ARBA00010688"/>
    </source>
</evidence>
<comment type="similarity">
    <text evidence="3">Belongs to the carbohydrate kinase PfkB family.</text>
</comment>
<dbReference type="Pfam" id="PF04832">
    <property type="entry name" value="SOUL"/>
    <property type="match status" value="2"/>
</dbReference>
<dbReference type="GO" id="GO:0009658">
    <property type="term" value="P:chloroplast organization"/>
    <property type="evidence" value="ECO:0007669"/>
    <property type="project" value="TreeGrafter"/>
</dbReference>
<dbReference type="FunFam" id="3.20.80.10:FF:000013">
    <property type="entry name" value="Soul heme-binding family protein"/>
    <property type="match status" value="1"/>
</dbReference>
<dbReference type="GO" id="GO:0016301">
    <property type="term" value="F:kinase activity"/>
    <property type="evidence" value="ECO:0007669"/>
    <property type="project" value="UniProtKB-KW"/>
</dbReference>
<reference evidence="12 13" key="1">
    <citation type="journal article" date="2018" name="Sci. Data">
        <title>The draft genome sequence of cork oak.</title>
        <authorList>
            <person name="Ramos A.M."/>
            <person name="Usie A."/>
            <person name="Barbosa P."/>
            <person name="Barros P.M."/>
            <person name="Capote T."/>
            <person name="Chaves I."/>
            <person name="Simoes F."/>
            <person name="Abreu I."/>
            <person name="Carrasquinho I."/>
            <person name="Faro C."/>
            <person name="Guimaraes J.B."/>
            <person name="Mendonca D."/>
            <person name="Nobrega F."/>
            <person name="Rodrigues L."/>
            <person name="Saibo N.J.M."/>
            <person name="Varela M.C."/>
            <person name="Egas C."/>
            <person name="Matos J."/>
            <person name="Miguel C.M."/>
            <person name="Oliveira M.M."/>
            <person name="Ricardo C.P."/>
            <person name="Goncalves S."/>
        </authorList>
    </citation>
    <scope>NUCLEOTIDE SEQUENCE [LARGE SCALE GENOMIC DNA]</scope>
    <source>
        <strain evidence="13">cv. HL8</strain>
    </source>
</reference>
<dbReference type="FunFam" id="3.40.1190.20:FF:000021">
    <property type="entry name" value="Fructokinase-like 2, chloroplastic"/>
    <property type="match status" value="1"/>
</dbReference>
<dbReference type="PANTHER" id="PTHR43085:SF10">
    <property type="entry name" value="FRUCTOKINASE-LIKE 1, CHLOROPLASTIC"/>
    <property type="match status" value="1"/>
</dbReference>
<evidence type="ECO:0000256" key="6">
    <source>
        <dbReference type="ARBA" id="ARBA00022679"/>
    </source>
</evidence>
<keyword evidence="7" id="KW-0418">Kinase</keyword>
<feature type="region of interest" description="Disordered" evidence="10">
    <location>
        <begin position="269"/>
        <end position="343"/>
    </location>
</feature>
<feature type="compositionally biased region" description="Basic and acidic residues" evidence="10">
    <location>
        <begin position="316"/>
        <end position="336"/>
    </location>
</feature>
<evidence type="ECO:0000256" key="7">
    <source>
        <dbReference type="ARBA" id="ARBA00022777"/>
    </source>
</evidence>
<evidence type="ECO:0000256" key="9">
    <source>
        <dbReference type="ARBA" id="ARBA00058434"/>
    </source>
</evidence>
<evidence type="ECO:0000313" key="13">
    <source>
        <dbReference type="Proteomes" id="UP000237347"/>
    </source>
</evidence>
<evidence type="ECO:0000259" key="11">
    <source>
        <dbReference type="Pfam" id="PF00294"/>
    </source>
</evidence>
<evidence type="ECO:0000256" key="8">
    <source>
        <dbReference type="ARBA" id="ARBA00022946"/>
    </source>
</evidence>
<protein>
    <submittedName>
        <fullName evidence="12">Fructokinase-like 1</fullName>
    </submittedName>
</protein>
<evidence type="ECO:0000256" key="2">
    <source>
        <dbReference type="ARBA" id="ARBA00009817"/>
    </source>
</evidence>
<dbReference type="InterPro" id="IPR011611">
    <property type="entry name" value="PfkB_dom"/>
</dbReference>
<proteinExistence type="inferred from homology"/>
<dbReference type="SUPFAM" id="SSF53613">
    <property type="entry name" value="Ribokinase-like"/>
    <property type="match status" value="1"/>
</dbReference>
<keyword evidence="4" id="KW-0150">Chloroplast</keyword>
<dbReference type="CDD" id="cd01167">
    <property type="entry name" value="bac_FRK"/>
    <property type="match status" value="1"/>
</dbReference>
<comment type="function">
    <text evidence="9">Required for proper chloroplast development, most likely through regulating plastid-encoded polymerase (PEP) dependent chloroplast transcription. Acts as a component of the transcriptionally active plastid chromosome that is required for plastid gene expression.</text>
</comment>
<dbReference type="EMBL" id="PKMF04000411">
    <property type="protein sequence ID" value="KAK7833127.1"/>
    <property type="molecule type" value="Genomic_DNA"/>
</dbReference>
<keyword evidence="5" id="KW-0934">Plastid</keyword>
<feature type="compositionally biased region" description="Low complexity" evidence="10">
    <location>
        <begin position="296"/>
        <end position="307"/>
    </location>
</feature>
<dbReference type="FunFam" id="3.20.80.10:FF:000010">
    <property type="entry name" value="SOUL heme-binding family protein"/>
    <property type="match status" value="1"/>
</dbReference>
<comment type="similarity">
    <text evidence="2">Belongs to the HEBP family.</text>
</comment>
<dbReference type="SUPFAM" id="SSF55136">
    <property type="entry name" value="Probable bacterial effector-binding domain"/>
    <property type="match status" value="2"/>
</dbReference>
<dbReference type="Proteomes" id="UP000237347">
    <property type="component" value="Unassembled WGS sequence"/>
</dbReference>
<keyword evidence="13" id="KW-1185">Reference proteome</keyword>
<dbReference type="Gene3D" id="3.20.80.10">
    <property type="entry name" value="Regulatory factor, effector binding domain"/>
    <property type="match status" value="2"/>
</dbReference>
<evidence type="ECO:0000256" key="1">
    <source>
        <dbReference type="ARBA" id="ARBA00004229"/>
    </source>
</evidence>
<keyword evidence="6" id="KW-0808">Transferase</keyword>
<dbReference type="PANTHER" id="PTHR43085">
    <property type="entry name" value="HEXOKINASE FAMILY MEMBER"/>
    <property type="match status" value="1"/>
</dbReference>
<feature type="domain" description="Carbohydrate kinase PfkB" evidence="11">
    <location>
        <begin position="382"/>
        <end position="702"/>
    </location>
</feature>
<evidence type="ECO:0000256" key="10">
    <source>
        <dbReference type="SAM" id="MobiDB-lite"/>
    </source>
</evidence>
<dbReference type="AlphaFoldDB" id="A0AAW0K2M2"/>
<dbReference type="Pfam" id="PF00294">
    <property type="entry name" value="PfkB"/>
    <property type="match status" value="1"/>
</dbReference>
<comment type="subcellular location">
    <subcellularLocation>
        <location evidence="1">Plastid</location>
        <location evidence="1">Chloroplast</location>
    </subcellularLocation>
</comment>
<organism evidence="12 13">
    <name type="scientific">Quercus suber</name>
    <name type="common">Cork oak</name>
    <dbReference type="NCBI Taxonomy" id="58331"/>
    <lineage>
        <taxon>Eukaryota</taxon>
        <taxon>Viridiplantae</taxon>
        <taxon>Streptophyta</taxon>
        <taxon>Embryophyta</taxon>
        <taxon>Tracheophyta</taxon>
        <taxon>Spermatophyta</taxon>
        <taxon>Magnoliopsida</taxon>
        <taxon>eudicotyledons</taxon>
        <taxon>Gunneridae</taxon>
        <taxon>Pentapetalae</taxon>
        <taxon>rosids</taxon>
        <taxon>fabids</taxon>
        <taxon>Fagales</taxon>
        <taxon>Fagaceae</taxon>
        <taxon>Quercus</taxon>
    </lineage>
</organism>
<accession>A0AAW0K2M2</accession>
<evidence type="ECO:0000313" key="12">
    <source>
        <dbReference type="EMBL" id="KAK7833127.1"/>
    </source>
</evidence>
<sequence>MGMVLGKISVETPKYKVIQTLADYEIRMYAPSVIAEVTYDPTQFKGNKDGGFTVLANYIGALGNPQNTKPEKIAMTAPVITKAPESSAEKIAMTAPVVTKAGADEESKRVTMQFLLPEKYQKAEEAPKPVDERVVIREEGERKYGVVKFGGVATEEVVKEKVEKLKQSLERDGYQIIGEFLLARYNPPWTLPPFRTNELSLLLTAPYPTRIKQTLLYLRPDILSQSMASFQLLHSLPLFLTNLKLRKNHKKASFLASDSEPQNSHTLTHIARDSYTSNNGALDSPKPTRRVRTKKPTSSSSSSTITPKKTKRSTKTKVEKSKLEAKETTNEAKNTDPDPNSDELFDYDDGIDFPYLDPPLICCFGGARKEFVPTVRVSDNQMDPDIYSEWKNLQWDPPEFVRAPGGPPSNVAISHVRLGGRAAFMGKVAKDEFGEELVRTMNVESVQTRAVKFDKSGGVKTACAYVKIVFDEDGKMRSEVVKEAAEDSLLVDELNLAVLKEARLFHFNSEVLISPLMKSTLFRAIAWSKKFGGLIFFDLNLPLPLWRSRDETREIIKKAWSEANIIEVSRQELEFLLDEDYYERKKNYRHEYYAENFEQTKNRRNYYHYTREEISPLWHDGLKVLFVTDGTLRIHYYTPSFDGVVIGTEDVLITPFTCDRTGSGDAVVAGIMRKLTTYPEMFENQEILERQLRFAIAAGIISQWTIGAVRGFPTESAAQNLKEQVYIPSMW</sequence>
<dbReference type="Gene3D" id="3.40.1190.20">
    <property type="match status" value="1"/>
</dbReference>
<dbReference type="InterPro" id="IPR029056">
    <property type="entry name" value="Ribokinase-like"/>
</dbReference>